<dbReference type="OrthoDB" id="10268090at2759"/>
<dbReference type="PANTHER" id="PTHR12286">
    <property type="entry name" value="SACCHAROPINE DEHYDROGENASE-LIKE OXIDOREDUCTASE"/>
    <property type="match status" value="1"/>
</dbReference>
<dbReference type="SUPFAM" id="SSF51735">
    <property type="entry name" value="NAD(P)-binding Rossmann-fold domains"/>
    <property type="match status" value="1"/>
</dbReference>
<dbReference type="GO" id="GO:0009247">
    <property type="term" value="P:glycolipid biosynthetic process"/>
    <property type="evidence" value="ECO:0007669"/>
    <property type="project" value="TreeGrafter"/>
</dbReference>
<name>T0QNJ5_SAPDV</name>
<dbReference type="OMA" id="KRPVQMH"/>
<evidence type="ECO:0000313" key="4">
    <source>
        <dbReference type="EMBL" id="EQC39664.1"/>
    </source>
</evidence>
<keyword evidence="2" id="KW-1133">Transmembrane helix</keyword>
<keyword evidence="2" id="KW-0472">Membrane</keyword>
<comment type="similarity">
    <text evidence="1">Belongs to the saccharopine dehydrogenase family.</text>
</comment>
<dbReference type="AlphaFoldDB" id="T0QNJ5"/>
<dbReference type="FunFam" id="3.40.50.720:FF:000178">
    <property type="entry name" value="Saccharopine dehydrogenase-like oxidoreductase"/>
    <property type="match status" value="1"/>
</dbReference>
<dbReference type="eggNOG" id="KOG2733">
    <property type="taxonomic scope" value="Eukaryota"/>
</dbReference>
<dbReference type="InParanoid" id="T0QNJ5"/>
<evidence type="ECO:0000256" key="1">
    <source>
        <dbReference type="ARBA" id="ARBA00038048"/>
    </source>
</evidence>
<dbReference type="InterPro" id="IPR005097">
    <property type="entry name" value="Sacchrp_dh_NADP-bd"/>
</dbReference>
<dbReference type="Pfam" id="PF03435">
    <property type="entry name" value="Sacchrp_dh_NADP"/>
    <property type="match status" value="1"/>
</dbReference>
<keyword evidence="5" id="KW-1185">Reference proteome</keyword>
<accession>T0QNJ5</accession>
<feature type="domain" description="Saccharopine dehydrogenase NADP binding" evidence="3">
    <location>
        <begin position="7"/>
        <end position="136"/>
    </location>
</feature>
<evidence type="ECO:0000313" key="5">
    <source>
        <dbReference type="Proteomes" id="UP000030762"/>
    </source>
</evidence>
<gene>
    <name evidence="4" type="ORF">SDRG_03093</name>
</gene>
<dbReference type="GO" id="GO:0005811">
    <property type="term" value="C:lipid droplet"/>
    <property type="evidence" value="ECO:0007669"/>
    <property type="project" value="TreeGrafter"/>
</dbReference>
<dbReference type="InterPro" id="IPR051276">
    <property type="entry name" value="Saccharopine_DH-like_oxidrdct"/>
</dbReference>
<keyword evidence="2" id="KW-0812">Transmembrane</keyword>
<dbReference type="Gene3D" id="3.40.50.720">
    <property type="entry name" value="NAD(P)-binding Rossmann-like Domain"/>
    <property type="match status" value="1"/>
</dbReference>
<dbReference type="GO" id="GO:0005886">
    <property type="term" value="C:plasma membrane"/>
    <property type="evidence" value="ECO:0007669"/>
    <property type="project" value="TreeGrafter"/>
</dbReference>
<dbReference type="VEuPathDB" id="FungiDB:SDRG_03093"/>
<feature type="transmembrane region" description="Helical" evidence="2">
    <location>
        <begin position="259"/>
        <end position="284"/>
    </location>
</feature>
<sequence length="413" mass="44242">MREYDAVIFGASGFTGQYIAVEWAKTAAPGSRWALAGRSQAKLEATRAHVLAVTGSTEAIPIVIADVFDGPAMAAMAASTRLVVNCTGPFRLFGEPVVRVCVEAGTHYVDITGEPQFIETMALRYDATAKQNKALVVHSCGFDSIPADMGTVFVTNQFPSGGACASVEAFISMHGKRGHATTYECIVRGLAAADDLKSLRQANAVKVPYFGPRLTLRNVGYDARVQKYILKFLGADASVVRATQKHLVVSQSPTPPTQFAVYATFASAFSFVPLVLSGLALYVLGRFEAGRRLLIAHPGWFTFGYFTHAGPSADEMAHSGFSHRFFAKGYKDKMTINASHDWEVVARVDGPEPGYVATSSMVVSAARVVLDGEVPITGGVLTPGAAFRNTSLIERLQARGINFTVEKSQSLIA</sequence>
<proteinExistence type="inferred from homology"/>
<dbReference type="InterPro" id="IPR036291">
    <property type="entry name" value="NAD(P)-bd_dom_sf"/>
</dbReference>
<dbReference type="RefSeq" id="XP_008606936.1">
    <property type="nucleotide sequence ID" value="XM_008608714.1"/>
</dbReference>
<organism evidence="4 5">
    <name type="scientific">Saprolegnia diclina (strain VS20)</name>
    <dbReference type="NCBI Taxonomy" id="1156394"/>
    <lineage>
        <taxon>Eukaryota</taxon>
        <taxon>Sar</taxon>
        <taxon>Stramenopiles</taxon>
        <taxon>Oomycota</taxon>
        <taxon>Saprolegniomycetes</taxon>
        <taxon>Saprolegniales</taxon>
        <taxon>Saprolegniaceae</taxon>
        <taxon>Saprolegnia</taxon>
    </lineage>
</organism>
<dbReference type="EMBL" id="JH767138">
    <property type="protein sequence ID" value="EQC39664.1"/>
    <property type="molecule type" value="Genomic_DNA"/>
</dbReference>
<reference evidence="4 5" key="1">
    <citation type="submission" date="2012-04" db="EMBL/GenBank/DDBJ databases">
        <title>The Genome Sequence of Saprolegnia declina VS20.</title>
        <authorList>
            <consortium name="The Broad Institute Genome Sequencing Platform"/>
            <person name="Russ C."/>
            <person name="Nusbaum C."/>
            <person name="Tyler B."/>
            <person name="van West P."/>
            <person name="Dieguez-Uribeondo J."/>
            <person name="de Bruijn I."/>
            <person name="Tripathy S."/>
            <person name="Jiang R."/>
            <person name="Young S.K."/>
            <person name="Zeng Q."/>
            <person name="Gargeya S."/>
            <person name="Fitzgerald M."/>
            <person name="Haas B."/>
            <person name="Abouelleil A."/>
            <person name="Alvarado L."/>
            <person name="Arachchi H.M."/>
            <person name="Berlin A."/>
            <person name="Chapman S.B."/>
            <person name="Goldberg J."/>
            <person name="Griggs A."/>
            <person name="Gujja S."/>
            <person name="Hansen M."/>
            <person name="Howarth C."/>
            <person name="Imamovic A."/>
            <person name="Larimer J."/>
            <person name="McCowen C."/>
            <person name="Montmayeur A."/>
            <person name="Murphy C."/>
            <person name="Neiman D."/>
            <person name="Pearson M."/>
            <person name="Priest M."/>
            <person name="Roberts A."/>
            <person name="Saif S."/>
            <person name="Shea T."/>
            <person name="Sisk P."/>
            <person name="Sykes S."/>
            <person name="Wortman J."/>
            <person name="Nusbaum C."/>
            <person name="Birren B."/>
        </authorList>
    </citation>
    <scope>NUCLEOTIDE SEQUENCE [LARGE SCALE GENOMIC DNA]</scope>
    <source>
        <strain evidence="4 5">VS20</strain>
    </source>
</reference>
<evidence type="ECO:0000256" key="2">
    <source>
        <dbReference type="SAM" id="Phobius"/>
    </source>
</evidence>
<evidence type="ECO:0000259" key="3">
    <source>
        <dbReference type="Pfam" id="PF03435"/>
    </source>
</evidence>
<dbReference type="PANTHER" id="PTHR12286:SF5">
    <property type="entry name" value="SACCHAROPINE DEHYDROGENASE-LIKE OXIDOREDUCTASE"/>
    <property type="match status" value="1"/>
</dbReference>
<dbReference type="Proteomes" id="UP000030762">
    <property type="component" value="Unassembled WGS sequence"/>
</dbReference>
<dbReference type="GO" id="GO:0005739">
    <property type="term" value="C:mitochondrion"/>
    <property type="evidence" value="ECO:0007669"/>
    <property type="project" value="TreeGrafter"/>
</dbReference>
<protein>
    <submittedName>
        <fullName evidence="4">Saccharopine dehydrogenase</fullName>
    </submittedName>
</protein>
<dbReference type="GeneID" id="19943820"/>